<evidence type="ECO:0000313" key="4">
    <source>
        <dbReference type="Proteomes" id="UP000317593"/>
    </source>
</evidence>
<dbReference type="SUPFAM" id="SSF51556">
    <property type="entry name" value="Metallo-dependent hydrolases"/>
    <property type="match status" value="1"/>
</dbReference>
<dbReference type="PANTHER" id="PTHR43135">
    <property type="entry name" value="ALPHA-D-RIBOSE 1-METHYLPHOSPHONATE 5-TRIPHOSPHATE DIPHOSPHATASE"/>
    <property type="match status" value="1"/>
</dbReference>
<dbReference type="InterPro" id="IPR032466">
    <property type="entry name" value="Metal_Hydrolase"/>
</dbReference>
<proteinExistence type="predicted"/>
<keyword evidence="1" id="KW-0732">Signal</keyword>
<dbReference type="Gene3D" id="2.30.40.10">
    <property type="entry name" value="Urease, subunit C, domain 1"/>
    <property type="match status" value="2"/>
</dbReference>
<dbReference type="InterPro" id="IPR051781">
    <property type="entry name" value="Metallo-dep_Hydrolase"/>
</dbReference>
<dbReference type="Pfam" id="PF01979">
    <property type="entry name" value="Amidohydro_1"/>
    <property type="match status" value="1"/>
</dbReference>
<evidence type="ECO:0000256" key="1">
    <source>
        <dbReference type="SAM" id="SignalP"/>
    </source>
</evidence>
<evidence type="ECO:0000259" key="2">
    <source>
        <dbReference type="Pfam" id="PF01979"/>
    </source>
</evidence>
<sequence>MKTKAPLPTLILLFILPCSFHAQPIDASSSPIVISDVIIVDVVKGQLIPDQTVIIAGQQITGLGQVDSLSTPGHATMINARNKYLIPGLWDMHVHLDDKPGLHFTDKDKKMTLDLLVVHGIVGVRDMGGNLRQLAEWKRWTANEQLIAPQIIAAGPYLDGNPSLQRYYSYPLSTAEQARSLVRTLNKNSNIDFVKVYSNLSRKTYVAIAEEANKLGIPFAGHLPPTIKLEEAIEAGQRSFEHGDPLAYRCTEQATEYRKIIEEANSLERMHPKRIRALDIFAGADKEVMTSFDPSACKNLLGKLENAAVWYTPTHAVFKGMTHITEPPSEDDPRYQTLHPQYKNLWQQRVNSIPDSIVQKPGFGQMNHDFFESRFKITHTLHEAGVPLLAGTDMPDLPYIFPGSSLHDELELMVQAGLSPAEALSTATINPAQYLGREYEMGTVAVANTADLVLLNENPLKDINNVRDIHAVVLRGRLLKRAALDSMLNEIKSKVKKFKKRE</sequence>
<feature type="domain" description="Amidohydrolase-related" evidence="2">
    <location>
        <begin position="379"/>
        <end position="478"/>
    </location>
</feature>
<gene>
    <name evidence="3" type="ORF">SAMN06265218_109190</name>
</gene>
<dbReference type="EMBL" id="FXTH01000009">
    <property type="protein sequence ID" value="SMO69364.1"/>
    <property type="molecule type" value="Genomic_DNA"/>
</dbReference>
<accession>A0A521DC43</accession>
<dbReference type="InterPro" id="IPR006680">
    <property type="entry name" value="Amidohydro-rel"/>
</dbReference>
<keyword evidence="4" id="KW-1185">Reference proteome</keyword>
<dbReference type="SUPFAM" id="SSF51338">
    <property type="entry name" value="Composite domain of metallo-dependent hydrolases"/>
    <property type="match status" value="1"/>
</dbReference>
<dbReference type="RefSeq" id="WP_142714764.1">
    <property type="nucleotide sequence ID" value="NZ_FXTH01000009.1"/>
</dbReference>
<dbReference type="PANTHER" id="PTHR43135:SF3">
    <property type="entry name" value="ALPHA-D-RIBOSE 1-METHYLPHOSPHONATE 5-TRIPHOSPHATE DIPHOSPHATASE"/>
    <property type="match status" value="1"/>
</dbReference>
<protein>
    <submittedName>
        <fullName evidence="3">Amidohydrolase family protein</fullName>
    </submittedName>
</protein>
<dbReference type="GO" id="GO:0016810">
    <property type="term" value="F:hydrolase activity, acting on carbon-nitrogen (but not peptide) bonds"/>
    <property type="evidence" value="ECO:0007669"/>
    <property type="project" value="InterPro"/>
</dbReference>
<evidence type="ECO:0000313" key="3">
    <source>
        <dbReference type="EMBL" id="SMO69364.1"/>
    </source>
</evidence>
<dbReference type="Gene3D" id="3.20.20.140">
    <property type="entry name" value="Metal-dependent hydrolases"/>
    <property type="match status" value="2"/>
</dbReference>
<keyword evidence="3" id="KW-0378">Hydrolase</keyword>
<organism evidence="3 4">
    <name type="scientific">Fodinibius sediminis</name>
    <dbReference type="NCBI Taxonomy" id="1214077"/>
    <lineage>
        <taxon>Bacteria</taxon>
        <taxon>Pseudomonadati</taxon>
        <taxon>Balneolota</taxon>
        <taxon>Balneolia</taxon>
        <taxon>Balneolales</taxon>
        <taxon>Balneolaceae</taxon>
        <taxon>Fodinibius</taxon>
    </lineage>
</organism>
<dbReference type="Proteomes" id="UP000317593">
    <property type="component" value="Unassembled WGS sequence"/>
</dbReference>
<feature type="signal peptide" evidence="1">
    <location>
        <begin position="1"/>
        <end position="22"/>
    </location>
</feature>
<feature type="chain" id="PRO_5022158709" evidence="1">
    <location>
        <begin position="23"/>
        <end position="502"/>
    </location>
</feature>
<dbReference type="AlphaFoldDB" id="A0A521DC43"/>
<name>A0A521DC43_9BACT</name>
<reference evidence="3 4" key="1">
    <citation type="submission" date="2017-05" db="EMBL/GenBank/DDBJ databases">
        <authorList>
            <person name="Varghese N."/>
            <person name="Submissions S."/>
        </authorList>
    </citation>
    <scope>NUCLEOTIDE SEQUENCE [LARGE SCALE GENOMIC DNA]</scope>
    <source>
        <strain evidence="3 4">DSM 21194</strain>
    </source>
</reference>
<dbReference type="OrthoDB" id="9815657at2"/>
<dbReference type="InterPro" id="IPR011059">
    <property type="entry name" value="Metal-dep_hydrolase_composite"/>
</dbReference>